<dbReference type="RefSeq" id="WP_172190814.1">
    <property type="nucleotide sequence ID" value="NZ_CAWPPK010000009.1"/>
</dbReference>
<dbReference type="SMART" id="SM00382">
    <property type="entry name" value="AAA"/>
    <property type="match status" value="1"/>
</dbReference>
<dbReference type="PROSITE" id="PS00662">
    <property type="entry name" value="T2SP_E"/>
    <property type="match status" value="1"/>
</dbReference>
<dbReference type="InterPro" id="IPR001482">
    <property type="entry name" value="T2SS/T4SS_dom"/>
</dbReference>
<dbReference type="Gene3D" id="3.40.50.300">
    <property type="entry name" value="P-loop containing nucleotide triphosphate hydrolases"/>
    <property type="match status" value="1"/>
</dbReference>
<feature type="compositionally biased region" description="Pro residues" evidence="2">
    <location>
        <begin position="21"/>
        <end position="42"/>
    </location>
</feature>
<sequence>MNPLNNPTPVQPEAQARRRTPPPPPPLAVTPAPPAPAPPAPAPAQQRPVETPVSTIEQMVRDAHSASASDIHIRVGQVPRFRIRGVMQVATTHPKVTPEIFEHYLAEILTPEQRKQFATTKELDSAIFYPGFVRCRLNCFDSLSGGALVLRLISLEIPTIDSLRLPEVFKNIILRSQGLILVTGPTGSGKSTTVAAMIDHLNQMEQKHVVTIEDPIEFIHPSKKCLVSQREVGLHTHEFQQALRAVLREDPDVILIGEMRDRVTINTALQAAQTGHLVLGTLHTRSAINALNRLLNLYPPEEQQAMRIQICDSLVAVIAQLLLPTVDNRRVAVHDILVNTPAMHDYLMKGADDEAFRLMEHDTYEGMQIINQGLYKLVLEGRVTIEEAAKTSPEASDLDRRLRTGGYDVADARGFEGSKKERTVRA</sequence>
<dbReference type="CDD" id="cd01131">
    <property type="entry name" value="PilT"/>
    <property type="match status" value="1"/>
</dbReference>
<evidence type="ECO:0000256" key="1">
    <source>
        <dbReference type="ARBA" id="ARBA00006611"/>
    </source>
</evidence>
<feature type="domain" description="Bacterial type II secretion system protein E" evidence="3">
    <location>
        <begin position="247"/>
        <end position="261"/>
    </location>
</feature>
<evidence type="ECO:0000259" key="3">
    <source>
        <dbReference type="PROSITE" id="PS00662"/>
    </source>
</evidence>
<dbReference type="Pfam" id="PF00437">
    <property type="entry name" value="T2SSE"/>
    <property type="match status" value="1"/>
</dbReference>
<gene>
    <name evidence="4" type="primary">pilT_2</name>
    <name evidence="4" type="ORF">E5S67_04725</name>
</gene>
<dbReference type="InterPro" id="IPR050921">
    <property type="entry name" value="T4SS_GSP_E_ATPase"/>
</dbReference>
<dbReference type="Proteomes" id="UP000702425">
    <property type="component" value="Unassembled WGS sequence"/>
</dbReference>
<dbReference type="NCBIfam" id="TIGR01420">
    <property type="entry name" value="pilT_fam"/>
    <property type="match status" value="1"/>
</dbReference>
<organism evidence="4 5">
    <name type="scientific">Microcoleus asticus IPMA8</name>
    <dbReference type="NCBI Taxonomy" id="2563858"/>
    <lineage>
        <taxon>Bacteria</taxon>
        <taxon>Bacillati</taxon>
        <taxon>Cyanobacteriota</taxon>
        <taxon>Cyanophyceae</taxon>
        <taxon>Oscillatoriophycideae</taxon>
        <taxon>Oscillatoriales</taxon>
        <taxon>Microcoleaceae</taxon>
        <taxon>Microcoleus</taxon>
        <taxon>Microcoleus asticus</taxon>
    </lineage>
</organism>
<dbReference type="InterPro" id="IPR027417">
    <property type="entry name" value="P-loop_NTPase"/>
</dbReference>
<dbReference type="EMBL" id="SRRZ01000106">
    <property type="protein sequence ID" value="NQE36958.1"/>
    <property type="molecule type" value="Genomic_DNA"/>
</dbReference>
<evidence type="ECO:0000313" key="5">
    <source>
        <dbReference type="Proteomes" id="UP000702425"/>
    </source>
</evidence>
<feature type="region of interest" description="Disordered" evidence="2">
    <location>
        <begin position="1"/>
        <end position="51"/>
    </location>
</feature>
<dbReference type="InterPro" id="IPR003593">
    <property type="entry name" value="AAA+_ATPase"/>
</dbReference>
<accession>A0ABX2D569</accession>
<dbReference type="SUPFAM" id="SSF52540">
    <property type="entry name" value="P-loop containing nucleoside triphosphate hydrolases"/>
    <property type="match status" value="1"/>
</dbReference>
<dbReference type="Gene3D" id="3.30.450.90">
    <property type="match status" value="1"/>
</dbReference>
<evidence type="ECO:0000256" key="2">
    <source>
        <dbReference type="SAM" id="MobiDB-lite"/>
    </source>
</evidence>
<name>A0ABX2D569_9CYAN</name>
<dbReference type="InterPro" id="IPR006321">
    <property type="entry name" value="PilT/PilU"/>
</dbReference>
<dbReference type="PANTHER" id="PTHR30486">
    <property type="entry name" value="TWITCHING MOTILITY PROTEIN PILT"/>
    <property type="match status" value="1"/>
</dbReference>
<comment type="similarity">
    <text evidence="1">Belongs to the GSP E family.</text>
</comment>
<proteinExistence type="inferred from homology"/>
<evidence type="ECO:0000313" key="4">
    <source>
        <dbReference type="EMBL" id="NQE36958.1"/>
    </source>
</evidence>
<protein>
    <submittedName>
        <fullName evidence="4">Twitching mobility protein</fullName>
    </submittedName>
</protein>
<reference evidence="4 5" key="1">
    <citation type="journal article" date="2020" name="Sci. Rep.">
        <title>A novel cyanobacterial geosmin producer, revising GeoA distribution and dispersion patterns in Bacteria.</title>
        <authorList>
            <person name="Churro C."/>
            <person name="Semedo-Aguiar A.P."/>
            <person name="Silva A.D."/>
            <person name="Pereira-Leal J.B."/>
            <person name="Leite R.B."/>
        </authorList>
    </citation>
    <scope>NUCLEOTIDE SEQUENCE [LARGE SCALE GENOMIC DNA]</scope>
    <source>
        <strain evidence="4 5">IPMA8</strain>
    </source>
</reference>
<keyword evidence="5" id="KW-1185">Reference proteome</keyword>
<comment type="caution">
    <text evidence="4">The sequence shown here is derived from an EMBL/GenBank/DDBJ whole genome shotgun (WGS) entry which is preliminary data.</text>
</comment>